<evidence type="ECO:0000313" key="5">
    <source>
        <dbReference type="Proteomes" id="UP000272464"/>
    </source>
</evidence>
<organism evidence="4 5">
    <name type="scientific">Paenibacillus zeisoli</name>
    <dbReference type="NCBI Taxonomy" id="2496267"/>
    <lineage>
        <taxon>Bacteria</taxon>
        <taxon>Bacillati</taxon>
        <taxon>Bacillota</taxon>
        <taxon>Bacilli</taxon>
        <taxon>Bacillales</taxon>
        <taxon>Paenibacillaceae</taxon>
        <taxon>Paenibacillus</taxon>
    </lineage>
</organism>
<accession>A0A3S1CZE7</accession>
<dbReference type="SUPFAM" id="SSF46689">
    <property type="entry name" value="Homeodomain-like"/>
    <property type="match status" value="1"/>
</dbReference>
<feature type="domain" description="HTH tetR-type" evidence="3">
    <location>
        <begin position="1"/>
        <end position="58"/>
    </location>
</feature>
<dbReference type="GO" id="GO:0003677">
    <property type="term" value="F:DNA binding"/>
    <property type="evidence" value="ECO:0007669"/>
    <property type="project" value="UniProtKB-UniRule"/>
</dbReference>
<dbReference type="Gene3D" id="1.10.357.10">
    <property type="entry name" value="Tetracycline Repressor, domain 2"/>
    <property type="match status" value="1"/>
</dbReference>
<reference evidence="4 5" key="1">
    <citation type="submission" date="2018-12" db="EMBL/GenBank/DDBJ databases">
        <authorList>
            <person name="Sun L."/>
            <person name="Chen Z."/>
        </authorList>
    </citation>
    <scope>NUCLEOTIDE SEQUENCE [LARGE SCALE GENOMIC DNA]</scope>
    <source>
        <strain evidence="4 5">3-5-3</strain>
    </source>
</reference>
<dbReference type="InterPro" id="IPR050624">
    <property type="entry name" value="HTH-type_Tx_Regulator"/>
</dbReference>
<proteinExistence type="predicted"/>
<dbReference type="InterPro" id="IPR009057">
    <property type="entry name" value="Homeodomain-like_sf"/>
</dbReference>
<dbReference type="PANTHER" id="PTHR43479">
    <property type="entry name" value="ACREF/ENVCD OPERON REPRESSOR-RELATED"/>
    <property type="match status" value="1"/>
</dbReference>
<gene>
    <name evidence="4" type="ORF">EJP77_10080</name>
</gene>
<dbReference type="AlphaFoldDB" id="A0A3S1CZE7"/>
<keyword evidence="5" id="KW-1185">Reference proteome</keyword>
<dbReference type="Pfam" id="PF00440">
    <property type="entry name" value="TetR_N"/>
    <property type="match status" value="1"/>
</dbReference>
<dbReference type="InterPro" id="IPR001647">
    <property type="entry name" value="HTH_TetR"/>
</dbReference>
<dbReference type="PANTHER" id="PTHR43479:SF11">
    <property type="entry name" value="ACREF_ENVCD OPERON REPRESSOR-RELATED"/>
    <property type="match status" value="1"/>
</dbReference>
<sequence>MKQRIIDETISLIQKKGFNFTISDLAKQLSISKRTIYDNFSSKDDIVEEVINRLIGKIRTREQQIAEDPELNEVQKIRYILICVPEEFAIMDSQRLVELKQYHFNPWTKLDTFLKDEWGVVQDLLTQGTEKGIIRNIHPLLFTELYLGAINQIYDASSPLKNLLTMGEILESVVNILLEGIVVPKNPD</sequence>
<dbReference type="OrthoDB" id="9812134at2"/>
<keyword evidence="1 2" id="KW-0238">DNA-binding</keyword>
<dbReference type="RefSeq" id="WP_127199108.1">
    <property type="nucleotide sequence ID" value="NZ_RZNX01000003.1"/>
</dbReference>
<dbReference type="SUPFAM" id="SSF48498">
    <property type="entry name" value="Tetracyclin repressor-like, C-terminal domain"/>
    <property type="match status" value="1"/>
</dbReference>
<dbReference type="PROSITE" id="PS50977">
    <property type="entry name" value="HTH_TETR_2"/>
    <property type="match status" value="1"/>
</dbReference>
<evidence type="ECO:0000256" key="2">
    <source>
        <dbReference type="PROSITE-ProRule" id="PRU00335"/>
    </source>
</evidence>
<name>A0A3S1CZE7_9BACL</name>
<feature type="DNA-binding region" description="H-T-H motif" evidence="2">
    <location>
        <begin position="21"/>
        <end position="40"/>
    </location>
</feature>
<protein>
    <submittedName>
        <fullName evidence="4">TetR/AcrR family transcriptional regulator</fullName>
    </submittedName>
</protein>
<evidence type="ECO:0000313" key="4">
    <source>
        <dbReference type="EMBL" id="RUT31728.1"/>
    </source>
</evidence>
<dbReference type="InterPro" id="IPR036271">
    <property type="entry name" value="Tet_transcr_reg_TetR-rel_C_sf"/>
</dbReference>
<comment type="caution">
    <text evidence="4">The sequence shown here is derived from an EMBL/GenBank/DDBJ whole genome shotgun (WGS) entry which is preliminary data.</text>
</comment>
<dbReference type="EMBL" id="RZNX01000003">
    <property type="protein sequence ID" value="RUT31728.1"/>
    <property type="molecule type" value="Genomic_DNA"/>
</dbReference>
<dbReference type="Proteomes" id="UP000272464">
    <property type="component" value="Unassembled WGS sequence"/>
</dbReference>
<dbReference type="PRINTS" id="PR00455">
    <property type="entry name" value="HTHTETR"/>
</dbReference>
<evidence type="ECO:0000256" key="1">
    <source>
        <dbReference type="ARBA" id="ARBA00023125"/>
    </source>
</evidence>
<evidence type="ECO:0000259" key="3">
    <source>
        <dbReference type="PROSITE" id="PS50977"/>
    </source>
</evidence>